<evidence type="ECO:0000313" key="3">
    <source>
        <dbReference type="Proteomes" id="UP000246073"/>
    </source>
</evidence>
<protein>
    <submittedName>
        <fullName evidence="2">Uncharacterized protein</fullName>
    </submittedName>
</protein>
<dbReference type="Proteomes" id="UP000246073">
    <property type="component" value="Unassembled WGS sequence"/>
</dbReference>
<gene>
    <name evidence="2" type="ORF">OHAE_4091</name>
</gene>
<dbReference type="EMBL" id="OOFM01000001">
    <property type="protein sequence ID" value="SPL61299.1"/>
    <property type="molecule type" value="Genomic_DNA"/>
</dbReference>
<proteinExistence type="predicted"/>
<dbReference type="AlphaFoldDB" id="A0A2P9HB32"/>
<name>A0A2P9HB32_9HYPH</name>
<organism evidence="2 3">
    <name type="scientific">Ochrobactrum soli</name>
    <dbReference type="NCBI Taxonomy" id="2448455"/>
    <lineage>
        <taxon>Bacteria</taxon>
        <taxon>Pseudomonadati</taxon>
        <taxon>Pseudomonadota</taxon>
        <taxon>Alphaproteobacteria</taxon>
        <taxon>Hyphomicrobiales</taxon>
        <taxon>Brucellaceae</taxon>
        <taxon>Brucella/Ochrobactrum group</taxon>
        <taxon>Ochrobactrum</taxon>
    </lineage>
</organism>
<accession>A0A2P9HB32</accession>
<sequence>MLLRAIHPMNRTLGCSRWQCWRTCRLIRSLDSGNEALSGCVGLVLKVGKTVLDGAPEFRTAGLMRPFFKKIFRSHRRVRDRAVFARSEQFNVNRFTPSHGSLPKRCPASAGAKGRAGDSLASNVRAGLTPILDR</sequence>
<feature type="region of interest" description="Disordered" evidence="1">
    <location>
        <begin position="98"/>
        <end position="117"/>
    </location>
</feature>
<evidence type="ECO:0000256" key="1">
    <source>
        <dbReference type="SAM" id="MobiDB-lite"/>
    </source>
</evidence>
<reference evidence="3" key="1">
    <citation type="submission" date="2017-12" db="EMBL/GenBank/DDBJ databases">
        <authorList>
            <person name="Diaz M."/>
        </authorList>
    </citation>
    <scope>NUCLEOTIDE SEQUENCE [LARGE SCALE GENOMIC DNA]</scope>
    <source>
        <strain evidence="3">FI11154</strain>
    </source>
</reference>
<evidence type="ECO:0000313" key="2">
    <source>
        <dbReference type="EMBL" id="SPL61299.1"/>
    </source>
</evidence>